<evidence type="ECO:0000256" key="3">
    <source>
        <dbReference type="ARBA" id="ARBA00022989"/>
    </source>
</evidence>
<dbReference type="Gene3D" id="1.20.1740.10">
    <property type="entry name" value="Amino acid/polyamine transporter I"/>
    <property type="match status" value="1"/>
</dbReference>
<sequence>MFAAYAFTIGWGPLNMGSYAANLVPGITLSDTNIGLWAAILITIFYINSILTDNVVFTNSVSRITLAMSRDGVLPLFLSRIHATRKTPHLAAAIMVTASIAVGAISVVEMGGFNAFIFTGTVATLSALLVHMMANMSLPAILHKKGSKIGWLNVVLPVGVSIILVLVFYGTFISISAPVIIASELFAAWAVFGLVYSVWRAPKVKGYTKEDLNTIVD</sequence>
<proteinExistence type="predicted"/>
<dbReference type="GO" id="GO:0016020">
    <property type="term" value="C:membrane"/>
    <property type="evidence" value="ECO:0007669"/>
    <property type="project" value="UniProtKB-SubCell"/>
</dbReference>
<comment type="subcellular location">
    <subcellularLocation>
        <location evidence="1">Membrane</location>
        <topology evidence="1">Multi-pass membrane protein</topology>
    </subcellularLocation>
</comment>
<reference evidence="6" key="1">
    <citation type="submission" date="2013-08" db="EMBL/GenBank/DDBJ databases">
        <authorList>
            <person name="Mendez C."/>
            <person name="Richter M."/>
            <person name="Ferrer M."/>
            <person name="Sanchez J."/>
        </authorList>
    </citation>
    <scope>NUCLEOTIDE SEQUENCE</scope>
</reference>
<accession>T1CDI4</accession>
<feature type="transmembrane region" description="Helical" evidence="5">
    <location>
        <begin position="150"/>
        <end position="169"/>
    </location>
</feature>
<organism evidence="6">
    <name type="scientific">mine drainage metagenome</name>
    <dbReference type="NCBI Taxonomy" id="410659"/>
    <lineage>
        <taxon>unclassified sequences</taxon>
        <taxon>metagenomes</taxon>
        <taxon>ecological metagenomes</taxon>
    </lineage>
</organism>
<feature type="transmembrane region" description="Helical" evidence="5">
    <location>
        <begin position="90"/>
        <end position="108"/>
    </location>
</feature>
<evidence type="ECO:0000256" key="5">
    <source>
        <dbReference type="SAM" id="Phobius"/>
    </source>
</evidence>
<dbReference type="PANTHER" id="PTHR42770">
    <property type="entry name" value="AMINO ACID TRANSPORTER-RELATED"/>
    <property type="match status" value="1"/>
</dbReference>
<keyword evidence="4 5" id="KW-0472">Membrane</keyword>
<dbReference type="PANTHER" id="PTHR42770:SF11">
    <property type="entry name" value="INNER MEMBRANE TRANSPORT PROTEIN YBAT"/>
    <property type="match status" value="1"/>
</dbReference>
<keyword evidence="3 5" id="KW-1133">Transmembrane helix</keyword>
<feature type="transmembrane region" description="Helical" evidence="5">
    <location>
        <begin position="175"/>
        <end position="199"/>
    </location>
</feature>
<gene>
    <name evidence="6" type="ORF">B1B_06585</name>
</gene>
<evidence type="ECO:0000313" key="6">
    <source>
        <dbReference type="EMBL" id="EQD64805.1"/>
    </source>
</evidence>
<dbReference type="InterPro" id="IPR050367">
    <property type="entry name" value="APC_superfamily"/>
</dbReference>
<reference evidence="6" key="2">
    <citation type="journal article" date="2014" name="ISME J.">
        <title>Microbial stratification in low pH oxic and suboxic macroscopic growths along an acid mine drainage.</title>
        <authorList>
            <person name="Mendez-Garcia C."/>
            <person name="Mesa V."/>
            <person name="Sprenger R.R."/>
            <person name="Richter M."/>
            <person name="Diez M.S."/>
            <person name="Solano J."/>
            <person name="Bargiela R."/>
            <person name="Golyshina O.V."/>
            <person name="Manteca A."/>
            <person name="Ramos J.L."/>
            <person name="Gallego J.R."/>
            <person name="Llorente I."/>
            <person name="Martins Dos Santos V.A."/>
            <person name="Jensen O.N."/>
            <person name="Pelaez A.I."/>
            <person name="Sanchez J."/>
            <person name="Ferrer M."/>
        </authorList>
    </citation>
    <scope>NUCLEOTIDE SEQUENCE</scope>
</reference>
<evidence type="ECO:0000256" key="4">
    <source>
        <dbReference type="ARBA" id="ARBA00023136"/>
    </source>
</evidence>
<feature type="transmembrane region" description="Helical" evidence="5">
    <location>
        <begin position="114"/>
        <end position="138"/>
    </location>
</feature>
<name>T1CDI4_9ZZZZ</name>
<dbReference type="EMBL" id="AUZY01004166">
    <property type="protein sequence ID" value="EQD64805.1"/>
    <property type="molecule type" value="Genomic_DNA"/>
</dbReference>
<evidence type="ECO:0000256" key="2">
    <source>
        <dbReference type="ARBA" id="ARBA00022692"/>
    </source>
</evidence>
<dbReference type="AlphaFoldDB" id="T1CDI4"/>
<protein>
    <submittedName>
        <fullName evidence="6">Amino acid transporter</fullName>
    </submittedName>
</protein>
<keyword evidence="2 5" id="KW-0812">Transmembrane</keyword>
<feature type="transmembrane region" description="Helical" evidence="5">
    <location>
        <begin position="36"/>
        <end position="57"/>
    </location>
</feature>
<comment type="caution">
    <text evidence="6">The sequence shown here is derived from an EMBL/GenBank/DDBJ whole genome shotgun (WGS) entry which is preliminary data.</text>
</comment>
<evidence type="ECO:0000256" key="1">
    <source>
        <dbReference type="ARBA" id="ARBA00004141"/>
    </source>
</evidence>